<dbReference type="PROSITE" id="PS50113">
    <property type="entry name" value="PAC"/>
    <property type="match status" value="1"/>
</dbReference>
<feature type="region of interest" description="Disordered" evidence="1">
    <location>
        <begin position="1"/>
        <end position="37"/>
    </location>
</feature>
<sequence length="636" mass="71177">MTAADERVPRPRALRDRRARRPHPADSGDAAERPESADEPVWFSYSVSGDSIVWSEGLRGLLGRPPTGNQISQQVLARYVHRDDHARALAAITRAWTGRESVRITVRLMRADGGWFDVDCRLEPTTGADGGVTGVRGTLRDVSARERARREVDRLSRRGETVLASVIERDPATGLLNRARFADEVDRALRRGGGALLVVRIQPDGRMTERTERSEGHEGMRGQLRMTERTERSEGHEGIRGQLRKTERGESQDGGHGGESVSPERHAELLHRAARVLEGLVRPEDLLGRVGPHEIGVLLSGVSWTLARRQAQLFVEALRAHPFVLPDAWLRARAWAGLVRFQPGAEAGSHDLLIDAEHAWRQGRETDRPLTPVPQPVPARDRQGTYRDRVADALGTDRFSLVAQPIVELQSNAVARYELLLRVLDETGGPQSPIQVLDTAERLDAVYDIDLWVVERAMQLAAERTDLNLQINLSGRSVGDPRLTAEVEGLIKRYSVNPEQLTFEITETALIGNLSEARHFADRVRDLGCELALDDFGSGYASFRYLRLLPIDLVKIDGEYVVNLVHNPQDQVLVRALVQVCQAYGIHTVAEFVQDEPTLRMLREFGVDYVQGYLVGRPEPVDALRPRPRMRRSNRR</sequence>
<dbReference type="InterPro" id="IPR000014">
    <property type="entry name" value="PAS"/>
</dbReference>
<dbReference type="PROSITE" id="PS50883">
    <property type="entry name" value="EAL"/>
    <property type="match status" value="1"/>
</dbReference>
<dbReference type="EMBL" id="SHKY01000001">
    <property type="protein sequence ID" value="RZU52273.1"/>
    <property type="molecule type" value="Genomic_DNA"/>
</dbReference>
<dbReference type="NCBIfam" id="TIGR00229">
    <property type="entry name" value="sensory_box"/>
    <property type="match status" value="1"/>
</dbReference>
<dbReference type="InterPro" id="IPR050706">
    <property type="entry name" value="Cyclic-di-GMP_PDE-like"/>
</dbReference>
<dbReference type="Gene3D" id="3.30.70.270">
    <property type="match status" value="1"/>
</dbReference>
<dbReference type="InterPro" id="IPR001633">
    <property type="entry name" value="EAL_dom"/>
</dbReference>
<feature type="domain" description="PAC" evidence="2">
    <location>
        <begin position="102"/>
        <end position="154"/>
    </location>
</feature>
<proteinExistence type="predicted"/>
<dbReference type="PANTHER" id="PTHR33121:SF23">
    <property type="entry name" value="CYCLIC DI-GMP PHOSPHODIESTERASE PDEB"/>
    <property type="match status" value="1"/>
</dbReference>
<dbReference type="SMART" id="SM00052">
    <property type="entry name" value="EAL"/>
    <property type="match status" value="1"/>
</dbReference>
<feature type="compositionally biased region" description="Basic and acidic residues" evidence="1">
    <location>
        <begin position="206"/>
        <end position="253"/>
    </location>
</feature>
<organism evidence="4 5">
    <name type="scientific">Krasilnikovia cinnamomea</name>
    <dbReference type="NCBI Taxonomy" id="349313"/>
    <lineage>
        <taxon>Bacteria</taxon>
        <taxon>Bacillati</taxon>
        <taxon>Actinomycetota</taxon>
        <taxon>Actinomycetes</taxon>
        <taxon>Micromonosporales</taxon>
        <taxon>Micromonosporaceae</taxon>
        <taxon>Krasilnikovia</taxon>
    </lineage>
</organism>
<dbReference type="Gene3D" id="3.30.450.20">
    <property type="entry name" value="PAS domain"/>
    <property type="match status" value="1"/>
</dbReference>
<dbReference type="SUPFAM" id="SSF141868">
    <property type="entry name" value="EAL domain-like"/>
    <property type="match status" value="1"/>
</dbReference>
<feature type="compositionally biased region" description="Basic and acidic residues" evidence="1">
    <location>
        <begin position="1"/>
        <end position="16"/>
    </location>
</feature>
<dbReference type="PANTHER" id="PTHR33121">
    <property type="entry name" value="CYCLIC DI-GMP PHOSPHODIESTERASE PDEF"/>
    <property type="match status" value="1"/>
</dbReference>
<dbReference type="InterPro" id="IPR001610">
    <property type="entry name" value="PAC"/>
</dbReference>
<dbReference type="GO" id="GO:0071111">
    <property type="term" value="F:cyclic-guanylate-specific phosphodiesterase activity"/>
    <property type="evidence" value="ECO:0007669"/>
    <property type="project" value="InterPro"/>
</dbReference>
<evidence type="ECO:0000313" key="4">
    <source>
        <dbReference type="EMBL" id="RZU52273.1"/>
    </source>
</evidence>
<dbReference type="Pfam" id="PF08447">
    <property type="entry name" value="PAS_3"/>
    <property type="match status" value="1"/>
</dbReference>
<dbReference type="RefSeq" id="WP_242624976.1">
    <property type="nucleotide sequence ID" value="NZ_SHKY01000001.1"/>
</dbReference>
<keyword evidence="5" id="KW-1185">Reference proteome</keyword>
<dbReference type="InterPro" id="IPR043128">
    <property type="entry name" value="Rev_trsase/Diguanyl_cyclase"/>
</dbReference>
<evidence type="ECO:0000259" key="2">
    <source>
        <dbReference type="PROSITE" id="PS50113"/>
    </source>
</evidence>
<evidence type="ECO:0000313" key="5">
    <source>
        <dbReference type="Proteomes" id="UP000292564"/>
    </source>
</evidence>
<comment type="caution">
    <text evidence="4">The sequence shown here is derived from an EMBL/GenBank/DDBJ whole genome shotgun (WGS) entry which is preliminary data.</text>
</comment>
<dbReference type="SUPFAM" id="SSF55073">
    <property type="entry name" value="Nucleotide cyclase"/>
    <property type="match status" value="1"/>
</dbReference>
<reference evidence="4 5" key="1">
    <citation type="submission" date="2019-02" db="EMBL/GenBank/DDBJ databases">
        <title>Sequencing the genomes of 1000 actinobacteria strains.</title>
        <authorList>
            <person name="Klenk H.-P."/>
        </authorList>
    </citation>
    <scope>NUCLEOTIDE SEQUENCE [LARGE SCALE GENOMIC DNA]</scope>
    <source>
        <strain evidence="4 5">DSM 45162</strain>
    </source>
</reference>
<dbReference type="InterPro" id="IPR013655">
    <property type="entry name" value="PAS_fold_3"/>
</dbReference>
<dbReference type="InterPro" id="IPR035965">
    <property type="entry name" value="PAS-like_dom_sf"/>
</dbReference>
<dbReference type="Proteomes" id="UP000292564">
    <property type="component" value="Unassembled WGS sequence"/>
</dbReference>
<dbReference type="InterPro" id="IPR000700">
    <property type="entry name" value="PAS-assoc_C"/>
</dbReference>
<dbReference type="InterPro" id="IPR035919">
    <property type="entry name" value="EAL_sf"/>
</dbReference>
<dbReference type="CDD" id="cd00130">
    <property type="entry name" value="PAS"/>
    <property type="match status" value="1"/>
</dbReference>
<feature type="compositionally biased region" description="Basic and acidic residues" evidence="1">
    <location>
        <begin position="23"/>
        <end position="36"/>
    </location>
</feature>
<name>A0A4Q7ZP38_9ACTN</name>
<dbReference type="SUPFAM" id="SSF55785">
    <property type="entry name" value="PYP-like sensor domain (PAS domain)"/>
    <property type="match status" value="1"/>
</dbReference>
<feature type="region of interest" description="Disordered" evidence="1">
    <location>
        <begin position="206"/>
        <end position="263"/>
    </location>
</feature>
<gene>
    <name evidence="4" type="ORF">EV385_4121</name>
</gene>
<accession>A0A4Q7ZP38</accession>
<dbReference type="SMART" id="SM00086">
    <property type="entry name" value="PAC"/>
    <property type="match status" value="1"/>
</dbReference>
<dbReference type="CDD" id="cd01948">
    <property type="entry name" value="EAL"/>
    <property type="match status" value="1"/>
</dbReference>
<dbReference type="Pfam" id="PF00563">
    <property type="entry name" value="EAL"/>
    <property type="match status" value="1"/>
</dbReference>
<evidence type="ECO:0000259" key="3">
    <source>
        <dbReference type="PROSITE" id="PS50883"/>
    </source>
</evidence>
<evidence type="ECO:0000256" key="1">
    <source>
        <dbReference type="SAM" id="MobiDB-lite"/>
    </source>
</evidence>
<dbReference type="InterPro" id="IPR029787">
    <property type="entry name" value="Nucleotide_cyclase"/>
</dbReference>
<dbReference type="AlphaFoldDB" id="A0A4Q7ZP38"/>
<dbReference type="Gene3D" id="3.20.20.450">
    <property type="entry name" value="EAL domain"/>
    <property type="match status" value="1"/>
</dbReference>
<protein>
    <submittedName>
        <fullName evidence="4">PAS domain S-box-containing protein</fullName>
    </submittedName>
</protein>
<feature type="domain" description="EAL" evidence="3">
    <location>
        <begin position="383"/>
        <end position="632"/>
    </location>
</feature>